<evidence type="ECO:0000313" key="3">
    <source>
        <dbReference type="Proteomes" id="UP001595075"/>
    </source>
</evidence>
<evidence type="ECO:0000256" key="1">
    <source>
        <dbReference type="SAM" id="MobiDB-lite"/>
    </source>
</evidence>
<dbReference type="EMBL" id="JAZHXI010000012">
    <property type="protein sequence ID" value="KAL2065516.1"/>
    <property type="molecule type" value="Genomic_DNA"/>
</dbReference>
<accession>A0ABR4C6G9</accession>
<feature type="region of interest" description="Disordered" evidence="1">
    <location>
        <begin position="95"/>
        <end position="115"/>
    </location>
</feature>
<name>A0ABR4C6G9_9HELO</name>
<feature type="compositionally biased region" description="Polar residues" evidence="1">
    <location>
        <begin position="26"/>
        <end position="38"/>
    </location>
</feature>
<keyword evidence="3" id="KW-1185">Reference proteome</keyword>
<feature type="region of interest" description="Disordered" evidence="1">
    <location>
        <begin position="26"/>
        <end position="47"/>
    </location>
</feature>
<sequence length="405" mass="45307">MDGQNPAEMDTGPVQLFVDPAAISSSATGMAPETSNKVQPVGMSRLPGLNEDVDMDEQKENEDPMEGLVKTKVPNGVIVIDISSDDEIMVQPNQLGTGQNRMAPRPSTKKKSKKAKRRLLALQQEALQQANVNQSGSISGRTRSNYVTAPVGPQQPLPAAPSIRRVADRERIGANRDQQASLDAYKNVNAAGYRCYLPYAIQHSILSSIQNLLEECLFEFAKARVPDVLAAVGWTHHLTAELSLWWPVFKKVMAALPKQAIDHSQLDSPIENLFGRIRHIRHMVVHRLREVPMSSIEWMARDAASLALALGDNDRGSRLVDLYKRIQLVCKSADDTREPPPERLRKLEAGTEEIRSLEYQRAEIGRRLDQLRREQYAFQEEFDSRGEIPDALLGTLKDIDTFMVR</sequence>
<comment type="caution">
    <text evidence="2">The sequence shown here is derived from an EMBL/GenBank/DDBJ whole genome shotgun (WGS) entry which is preliminary data.</text>
</comment>
<evidence type="ECO:0000313" key="2">
    <source>
        <dbReference type="EMBL" id="KAL2065516.1"/>
    </source>
</evidence>
<reference evidence="2 3" key="1">
    <citation type="journal article" date="2024" name="Commun. Biol.">
        <title>Comparative genomic analysis of thermophilic fungi reveals convergent evolutionary adaptations and gene losses.</title>
        <authorList>
            <person name="Steindorff A.S."/>
            <person name="Aguilar-Pontes M.V."/>
            <person name="Robinson A.J."/>
            <person name="Andreopoulos B."/>
            <person name="LaButti K."/>
            <person name="Kuo A."/>
            <person name="Mondo S."/>
            <person name="Riley R."/>
            <person name="Otillar R."/>
            <person name="Haridas S."/>
            <person name="Lipzen A."/>
            <person name="Grimwood J."/>
            <person name="Schmutz J."/>
            <person name="Clum A."/>
            <person name="Reid I.D."/>
            <person name="Moisan M.C."/>
            <person name="Butler G."/>
            <person name="Nguyen T.T.M."/>
            <person name="Dewar K."/>
            <person name="Conant G."/>
            <person name="Drula E."/>
            <person name="Henrissat B."/>
            <person name="Hansel C."/>
            <person name="Singer S."/>
            <person name="Hutchinson M.I."/>
            <person name="de Vries R.P."/>
            <person name="Natvig D.O."/>
            <person name="Powell A.J."/>
            <person name="Tsang A."/>
            <person name="Grigoriev I.V."/>
        </authorList>
    </citation>
    <scope>NUCLEOTIDE SEQUENCE [LARGE SCALE GENOMIC DNA]</scope>
    <source>
        <strain evidence="2 3">CBS 494.80</strain>
    </source>
</reference>
<protein>
    <submittedName>
        <fullName evidence="2">Uncharacterized protein</fullName>
    </submittedName>
</protein>
<proteinExistence type="predicted"/>
<gene>
    <name evidence="2" type="ORF">VTL71DRAFT_3186</name>
</gene>
<dbReference type="Proteomes" id="UP001595075">
    <property type="component" value="Unassembled WGS sequence"/>
</dbReference>
<organism evidence="2 3">
    <name type="scientific">Oculimacula yallundae</name>
    <dbReference type="NCBI Taxonomy" id="86028"/>
    <lineage>
        <taxon>Eukaryota</taxon>
        <taxon>Fungi</taxon>
        <taxon>Dikarya</taxon>
        <taxon>Ascomycota</taxon>
        <taxon>Pezizomycotina</taxon>
        <taxon>Leotiomycetes</taxon>
        <taxon>Helotiales</taxon>
        <taxon>Ploettnerulaceae</taxon>
        <taxon>Oculimacula</taxon>
    </lineage>
</organism>